<evidence type="ECO:0000259" key="3">
    <source>
        <dbReference type="SMART" id="SM01027"/>
    </source>
</evidence>
<feature type="domain" description="Beta-Casp" evidence="3">
    <location>
        <begin position="578"/>
        <end position="700"/>
    </location>
</feature>
<evidence type="ECO:0000256" key="1">
    <source>
        <dbReference type="ARBA" id="ARBA00022801"/>
    </source>
</evidence>
<evidence type="ECO:0000313" key="5">
    <source>
        <dbReference type="Proteomes" id="UP001223761"/>
    </source>
</evidence>
<dbReference type="SMART" id="SM01027">
    <property type="entry name" value="Beta-Casp"/>
    <property type="match status" value="1"/>
</dbReference>
<gene>
    <name evidence="4" type="ORF">RA955_17380</name>
</gene>
<dbReference type="SUPFAM" id="SSF56281">
    <property type="entry name" value="Metallo-hydrolase/oxidoreductase"/>
    <property type="match status" value="1"/>
</dbReference>
<proteinExistence type="predicted"/>
<dbReference type="EMBL" id="CP133076">
    <property type="protein sequence ID" value="WMJ16376.1"/>
    <property type="molecule type" value="Genomic_DNA"/>
</dbReference>
<feature type="domain" description="Metallo-beta-lactamase" evidence="2">
    <location>
        <begin position="350"/>
        <end position="547"/>
    </location>
</feature>
<evidence type="ECO:0000259" key="2">
    <source>
        <dbReference type="SMART" id="SM00849"/>
    </source>
</evidence>
<dbReference type="Gene3D" id="3.60.15.10">
    <property type="entry name" value="Ribonuclease Z/Hydroxyacylglutathione hydrolase-like"/>
    <property type="match status" value="1"/>
</dbReference>
<dbReference type="Pfam" id="PF07521">
    <property type="entry name" value="RMMBL"/>
    <property type="match status" value="1"/>
</dbReference>
<evidence type="ECO:0000313" key="4">
    <source>
        <dbReference type="EMBL" id="WMJ16376.1"/>
    </source>
</evidence>
<name>A0ABY9MF39_9BACL</name>
<dbReference type="Proteomes" id="UP001223761">
    <property type="component" value="Chromosome"/>
</dbReference>
<accession>A0ABY9MF39</accession>
<dbReference type="CDD" id="cd16295">
    <property type="entry name" value="TTHA0252-CPSF-like_MBL-fold"/>
    <property type="match status" value="1"/>
</dbReference>
<dbReference type="InterPro" id="IPR001279">
    <property type="entry name" value="Metallo-B-lactamas"/>
</dbReference>
<dbReference type="Pfam" id="PF00753">
    <property type="entry name" value="Lactamase_B"/>
    <property type="match status" value="1"/>
</dbReference>
<keyword evidence="5" id="KW-1185">Reference proteome</keyword>
<dbReference type="Gene3D" id="3.40.50.10890">
    <property type="match status" value="1"/>
</dbReference>
<protein>
    <submittedName>
        <fullName evidence="4">MBL fold metallo-hydrolase</fullName>
        <ecNumber evidence="4">3.-.-.-</ecNumber>
    </submittedName>
</protein>
<dbReference type="SMART" id="SM00849">
    <property type="entry name" value="Lactamase_B"/>
    <property type="match status" value="1"/>
</dbReference>
<dbReference type="Pfam" id="PF10996">
    <property type="entry name" value="Beta-Casp"/>
    <property type="match status" value="1"/>
</dbReference>
<reference evidence="4 5" key="1">
    <citation type="submission" date="2023-08" db="EMBL/GenBank/DDBJ databases">
        <title>Genome sequencing of the thermostable Gram positive bacteria Geobacillus proteiniphilus strain T-6.</title>
        <authorList>
            <person name="Shulami S."/>
            <person name="Shoham Y."/>
        </authorList>
    </citation>
    <scope>NUCLEOTIDE SEQUENCE [LARGE SCALE GENOMIC DNA]</scope>
    <source>
        <strain evidence="4 5">T-6</strain>
    </source>
</reference>
<dbReference type="RefSeq" id="WP_307898598.1">
    <property type="nucleotide sequence ID" value="NZ_CP133076.1"/>
</dbReference>
<dbReference type="InterPro" id="IPR011990">
    <property type="entry name" value="TPR-like_helical_dom_sf"/>
</dbReference>
<dbReference type="InterPro" id="IPR011108">
    <property type="entry name" value="RMMBL"/>
</dbReference>
<sequence length="806" mass="92578">MGRNEELFHKAVFLENRHRFQEAAFYYEELAKQKDITLDMLHALVQYFYKIGNYEKVLSLAKEALEKGGDLEKFVPIFVEVWRKAGSKIEELWGVYEQYGVSKQPKVCLPILQQLWAQGENVYLEAVELCEVTERLFAESIAYQDIYMDVILFLIVLEIEKENFPQARFHLRKLLFLQSDLSNKADELFVCSVKLDLLEEWWKNENLKNLSLCLCEENWDFFLIVQKMHQRKITKEEWQQFCQRTFVDPFLAEKQFLYMVYGKLAIGEEISSQEIEKVKQFHTHWLAAKIVVMVDGLKGYDFLHHHFIHYADVGEAVRIFHRLEKTRGIGKKHDLDQVTITVLGGGEKIGGSSILISVKGHHILLDAGIYLEGENVIPNYALLDQLNISGHDIDALIITHAHIDHSAAAPYLHRKYPNMPIYATEETKQLMEVILADLFKQYRAEEIGFDEADLYKTLEHIKCVRHSFFIPSKDDEWKVTFYYAGHILGAVAVLLEIKGVSIFYTGDFSITDQKTVKGMVLPSNLHVDVLITENTYGSLPMNACMSRKEQEEQLIKQIKKVMDRGGNILIPAFALGRAQEIILILHEYFQSNRFFPFFVYIDGLVVEVSHIYDSYLSLEGKHVSLLTKGIWEARSFYRQGSLEEFIERVMSQGKNCIIASSGMLADGSASSRYAERIVSDKKSAIAFSGYVDEESAGHSLLNHQVNMVKLNGRLYAVEAEILSIRLSAHASREEVIKNAVSLNPSAVFLVHGDHERKYSVPRSQGEVYPTAFSLLKNNMTVPVIAAKNHTVYTFLRGEVFEWRYNG</sequence>
<dbReference type="PANTHER" id="PTHR11203:SF37">
    <property type="entry name" value="INTEGRATOR COMPLEX SUBUNIT 11"/>
    <property type="match status" value="1"/>
</dbReference>
<keyword evidence="1 4" id="KW-0378">Hydrolase</keyword>
<dbReference type="SUPFAM" id="SSF48452">
    <property type="entry name" value="TPR-like"/>
    <property type="match status" value="1"/>
</dbReference>
<organism evidence="4 5">
    <name type="scientific">Geobacillus proteiniphilus</name>
    <dbReference type="NCBI Taxonomy" id="860353"/>
    <lineage>
        <taxon>Bacteria</taxon>
        <taxon>Bacillati</taxon>
        <taxon>Bacillota</taxon>
        <taxon>Bacilli</taxon>
        <taxon>Bacillales</taxon>
        <taxon>Anoxybacillaceae</taxon>
        <taxon>Geobacillus</taxon>
    </lineage>
</organism>
<dbReference type="InterPro" id="IPR050698">
    <property type="entry name" value="MBL"/>
</dbReference>
<dbReference type="InterPro" id="IPR022712">
    <property type="entry name" value="Beta_Casp"/>
</dbReference>
<dbReference type="GO" id="GO:0016787">
    <property type="term" value="F:hydrolase activity"/>
    <property type="evidence" value="ECO:0007669"/>
    <property type="project" value="UniProtKB-KW"/>
</dbReference>
<dbReference type="InterPro" id="IPR036866">
    <property type="entry name" value="RibonucZ/Hydroxyglut_hydro"/>
</dbReference>
<dbReference type="EC" id="3.-.-.-" evidence="4"/>
<dbReference type="PANTHER" id="PTHR11203">
    <property type="entry name" value="CLEAVAGE AND POLYADENYLATION SPECIFICITY FACTOR FAMILY MEMBER"/>
    <property type="match status" value="1"/>
</dbReference>